<dbReference type="PANTHER" id="PTHR33938">
    <property type="entry name" value="FERULOYL ESTERASE B-RELATED"/>
    <property type="match status" value="1"/>
</dbReference>
<comment type="caution">
    <text evidence="9">The sequence shown here is derived from an EMBL/GenBank/DDBJ whole genome shotgun (WGS) entry which is preliminary data.</text>
</comment>
<keyword evidence="6" id="KW-0106">Calcium</keyword>
<name>A0AAD6D598_9EURO</name>
<reference evidence="9 10" key="1">
    <citation type="journal article" date="2023" name="IMA Fungus">
        <title>Comparative genomic study of the Penicillium genus elucidates a diverse pangenome and 15 lateral gene transfer events.</title>
        <authorList>
            <person name="Petersen C."/>
            <person name="Sorensen T."/>
            <person name="Nielsen M.R."/>
            <person name="Sondergaard T.E."/>
            <person name="Sorensen J.L."/>
            <person name="Fitzpatrick D.A."/>
            <person name="Frisvad J.C."/>
            <person name="Nielsen K.L."/>
        </authorList>
    </citation>
    <scope>NUCLEOTIDE SEQUENCE [LARGE SCALE GENOMIC DNA]</scope>
    <source>
        <strain evidence="9 10">IBT 35679</strain>
    </source>
</reference>
<dbReference type="AlphaFoldDB" id="A0AAD6D598"/>
<keyword evidence="10" id="KW-1185">Reference proteome</keyword>
<proteinExistence type="inferred from homology"/>
<dbReference type="SUPFAM" id="SSF53474">
    <property type="entry name" value="alpha/beta-Hydrolases"/>
    <property type="match status" value="1"/>
</dbReference>
<evidence type="ECO:0000313" key="10">
    <source>
        <dbReference type="Proteomes" id="UP001220324"/>
    </source>
</evidence>
<dbReference type="PANTHER" id="PTHR33938:SF16">
    <property type="entry name" value="CARBOXYLIC ESTER HYDROLASE"/>
    <property type="match status" value="1"/>
</dbReference>
<dbReference type="InterPro" id="IPR011118">
    <property type="entry name" value="Tannase/feruloyl_esterase"/>
</dbReference>
<keyword evidence="4 8" id="KW-0732">Signal</keyword>
<feature type="signal peptide" evidence="8">
    <location>
        <begin position="1"/>
        <end position="19"/>
    </location>
</feature>
<evidence type="ECO:0000256" key="8">
    <source>
        <dbReference type="RuleBase" id="RU361238"/>
    </source>
</evidence>
<dbReference type="Proteomes" id="UP001220324">
    <property type="component" value="Unassembled WGS sequence"/>
</dbReference>
<dbReference type="Pfam" id="PF07519">
    <property type="entry name" value="Tannase"/>
    <property type="match status" value="1"/>
</dbReference>
<feature type="chain" id="PRO_5041776825" description="Carboxylic ester hydrolase" evidence="8">
    <location>
        <begin position="20"/>
        <end position="568"/>
    </location>
</feature>
<protein>
    <recommendedName>
        <fullName evidence="8">Carboxylic ester hydrolase</fullName>
        <ecNumber evidence="8">3.1.1.-</ecNumber>
    </recommendedName>
</protein>
<evidence type="ECO:0000256" key="5">
    <source>
        <dbReference type="ARBA" id="ARBA00022801"/>
    </source>
</evidence>
<dbReference type="EC" id="3.1.1.-" evidence="8"/>
<comment type="similarity">
    <text evidence="1 8">Belongs to the tannase family.</text>
</comment>
<keyword evidence="3" id="KW-0479">Metal-binding</keyword>
<dbReference type="GO" id="GO:0017000">
    <property type="term" value="P:antibiotic biosynthetic process"/>
    <property type="evidence" value="ECO:0007669"/>
    <property type="project" value="UniProtKB-ARBA"/>
</dbReference>
<sequence length="568" mass="62677">MKLMSSLSMAMGIATVAHAATIYDICDKNYLKKALAGVSTPPGITISPDLVTANVVFNETIDSYFFPDSVVKFCNTTVAYSHAGRDDQVLLQILLPAPNEFQSRWLSTGGGGYSIYSGMWTLPGGIVYGAASGSTDGGFGSFDTNADTAMLLGNGSVDYETLYMFAYKAQWEMSQIGKPFTKNVYNMTDDDRLYSYYASCSEGGREGWSQLQRFGDEWDGAAVGAPAFRWSFQQTQHLFSNIVEKTLDYYPPPCELDKIVNLTIIACDPLDGKLDGVIARSDLCLLQFDIQSTVGQSYYCAAEGSSTPAQNGTVSAEGAELVQQIIAGLKDSDGHQVYLSYQPGAALDDAETAWNEDEGKWELSIDELGGEYISLLVYKNSTTLESLDGVTYDTLREWMISGLHEYDSTLQTTWPDLSPFQKAGGKIIHYHGEADYSVPTASSVRYWESVRSIMYPRQDYNSSAEALNEWYRLFLIPGAGHCAPNDAMPNGPFPDTSLGSLIEWVENDVFPTTLNATVLQGEHEGENQQLCAWPLRPLWIDDVMECVYDQASIDTWHYDFDAIPVPVY</sequence>
<keyword evidence="2" id="KW-0719">Serine esterase</keyword>
<dbReference type="GO" id="GO:0072330">
    <property type="term" value="P:monocarboxylic acid biosynthetic process"/>
    <property type="evidence" value="ECO:0007669"/>
    <property type="project" value="UniProtKB-ARBA"/>
</dbReference>
<keyword evidence="5 8" id="KW-0378">Hydrolase</keyword>
<dbReference type="GO" id="GO:0030600">
    <property type="term" value="F:feruloyl esterase activity"/>
    <property type="evidence" value="ECO:0007669"/>
    <property type="project" value="UniProtKB-ARBA"/>
</dbReference>
<organism evidence="9 10">
    <name type="scientific">Penicillium frequentans</name>
    <dbReference type="NCBI Taxonomy" id="3151616"/>
    <lineage>
        <taxon>Eukaryota</taxon>
        <taxon>Fungi</taxon>
        <taxon>Dikarya</taxon>
        <taxon>Ascomycota</taxon>
        <taxon>Pezizomycotina</taxon>
        <taxon>Eurotiomycetes</taxon>
        <taxon>Eurotiomycetidae</taxon>
        <taxon>Eurotiales</taxon>
        <taxon>Aspergillaceae</taxon>
        <taxon>Penicillium</taxon>
    </lineage>
</organism>
<accession>A0AAD6D598</accession>
<evidence type="ECO:0000256" key="2">
    <source>
        <dbReference type="ARBA" id="ARBA00022487"/>
    </source>
</evidence>
<keyword evidence="7" id="KW-1015">Disulfide bond</keyword>
<evidence type="ECO:0000256" key="6">
    <source>
        <dbReference type="ARBA" id="ARBA00022837"/>
    </source>
</evidence>
<evidence type="ECO:0000313" key="9">
    <source>
        <dbReference type="EMBL" id="KAJ5553744.1"/>
    </source>
</evidence>
<dbReference type="EMBL" id="JAQIZZ010000002">
    <property type="protein sequence ID" value="KAJ5553744.1"/>
    <property type="molecule type" value="Genomic_DNA"/>
</dbReference>
<evidence type="ECO:0000256" key="1">
    <source>
        <dbReference type="ARBA" id="ARBA00006249"/>
    </source>
</evidence>
<evidence type="ECO:0000256" key="7">
    <source>
        <dbReference type="ARBA" id="ARBA00023157"/>
    </source>
</evidence>
<dbReference type="InterPro" id="IPR029058">
    <property type="entry name" value="AB_hydrolase_fold"/>
</dbReference>
<dbReference type="GO" id="GO:0046872">
    <property type="term" value="F:metal ion binding"/>
    <property type="evidence" value="ECO:0007669"/>
    <property type="project" value="UniProtKB-KW"/>
</dbReference>
<evidence type="ECO:0000256" key="4">
    <source>
        <dbReference type="ARBA" id="ARBA00022729"/>
    </source>
</evidence>
<evidence type="ECO:0000256" key="3">
    <source>
        <dbReference type="ARBA" id="ARBA00022723"/>
    </source>
</evidence>
<gene>
    <name evidence="9" type="ORF">N7494_003122</name>
</gene>